<evidence type="ECO:0000313" key="1">
    <source>
        <dbReference type="EMBL" id="MXO47006.1"/>
    </source>
</evidence>
<dbReference type="SUPFAM" id="SSF52540">
    <property type="entry name" value="P-loop containing nucleoside triphosphate hydrolases"/>
    <property type="match status" value="1"/>
</dbReference>
<dbReference type="RefSeq" id="WP_237452887.1">
    <property type="nucleotide sequence ID" value="NZ_WTYC01000001.1"/>
</dbReference>
<keyword evidence="1" id="KW-0808">Transferase</keyword>
<organism evidence="1 2">
    <name type="scientific">Qipengyuania vulgaris</name>
    <dbReference type="NCBI Taxonomy" id="291985"/>
    <lineage>
        <taxon>Bacteria</taxon>
        <taxon>Pseudomonadati</taxon>
        <taxon>Pseudomonadota</taxon>
        <taxon>Alphaproteobacteria</taxon>
        <taxon>Sphingomonadales</taxon>
        <taxon>Erythrobacteraceae</taxon>
        <taxon>Qipengyuania</taxon>
    </lineage>
</organism>
<dbReference type="Proteomes" id="UP000448199">
    <property type="component" value="Unassembled WGS sequence"/>
</dbReference>
<accession>A0A844XNH6</accession>
<protein>
    <submittedName>
        <fullName evidence="1">Sulfotransferase</fullName>
    </submittedName>
</protein>
<name>A0A844XNH6_9SPHN</name>
<keyword evidence="2" id="KW-1185">Reference proteome</keyword>
<comment type="caution">
    <text evidence="1">The sequence shown here is derived from an EMBL/GenBank/DDBJ whole genome shotgun (WGS) entry which is preliminary data.</text>
</comment>
<dbReference type="AlphaFoldDB" id="A0A844XNH6"/>
<proteinExistence type="predicted"/>
<dbReference type="PANTHER" id="PTHR36451">
    <property type="entry name" value="PAPS-DEPENDENT SULFOTRANSFERASE STF3"/>
    <property type="match status" value="1"/>
</dbReference>
<dbReference type="InterPro" id="IPR027417">
    <property type="entry name" value="P-loop_NTPase"/>
</dbReference>
<gene>
    <name evidence="1" type="ORF">GRI69_01855</name>
</gene>
<sequence>MIPPRPHPFTRSTMAERANRLISEVWARGWDEKPSLEPEYIWRAGSKGYAPEDENSIRSEEDVADFRLRLERICASLNREAQLNALGHTMAYGQLKNAVRKRHALGRLWLEKPALAQTPIAAPIVILGQMRSGTTRLQRLIAADPRHAGTRFCDSHDPVPATPDLRPIKAWGALFMARRINPWLDALHPFGPTRTDEEIGWLSAALSPPAFEAQWHIPSFVAFNEERDAGPVYREFARILRTDAAIRGNADLPRVLKCPQFTEDAAAFFAQFPDARVVQSHRDFQEVLASSVSMVASQMAFQSDRRDLTALESEWVRKLGLREQRMHKALRGFGGATAYVQFADLGRDWRGTIAAAYKTLGLEFTSAAEQSVAGEQGRLRRDSHVQHGKMMKEFFA</sequence>
<dbReference type="Pfam" id="PF13469">
    <property type="entry name" value="Sulfotransfer_3"/>
    <property type="match status" value="1"/>
</dbReference>
<dbReference type="InterPro" id="IPR052736">
    <property type="entry name" value="Stf3_sulfotransferase"/>
</dbReference>
<dbReference type="EMBL" id="WTYC01000001">
    <property type="protein sequence ID" value="MXO47006.1"/>
    <property type="molecule type" value="Genomic_DNA"/>
</dbReference>
<dbReference type="GO" id="GO:0016740">
    <property type="term" value="F:transferase activity"/>
    <property type="evidence" value="ECO:0007669"/>
    <property type="project" value="UniProtKB-KW"/>
</dbReference>
<dbReference type="Gene3D" id="3.40.50.300">
    <property type="entry name" value="P-loop containing nucleotide triphosphate hydrolases"/>
    <property type="match status" value="1"/>
</dbReference>
<reference evidence="1 2" key="1">
    <citation type="submission" date="2019-12" db="EMBL/GenBank/DDBJ databases">
        <title>Genomic-based taxomic classification of the family Erythrobacteraceae.</title>
        <authorList>
            <person name="Xu L."/>
        </authorList>
    </citation>
    <scope>NUCLEOTIDE SEQUENCE [LARGE SCALE GENOMIC DNA]</scope>
    <source>
        <strain evidence="1 2">DSM 17792</strain>
    </source>
</reference>
<evidence type="ECO:0000313" key="2">
    <source>
        <dbReference type="Proteomes" id="UP000448199"/>
    </source>
</evidence>
<dbReference type="PANTHER" id="PTHR36451:SF1">
    <property type="entry name" value="OMEGA-HYDROXY-BETA-DIHYDROMENAQUINONE-9 SULFOTRANSFERASE STF3"/>
    <property type="match status" value="1"/>
</dbReference>